<feature type="domain" description="Acyltransferase 3" evidence="8">
    <location>
        <begin position="13"/>
        <end position="308"/>
    </location>
</feature>
<feature type="transmembrane region" description="Helical" evidence="7">
    <location>
        <begin position="205"/>
        <end position="221"/>
    </location>
</feature>
<keyword evidence="10" id="KW-1185">Reference proteome</keyword>
<proteinExistence type="inferred from homology"/>
<feature type="transmembrane region" description="Helical" evidence="7">
    <location>
        <begin position="80"/>
        <end position="102"/>
    </location>
</feature>
<dbReference type="EMBL" id="JBHUFF010000013">
    <property type="protein sequence ID" value="MFD1799352.1"/>
    <property type="molecule type" value="Genomic_DNA"/>
</dbReference>
<evidence type="ECO:0000313" key="9">
    <source>
        <dbReference type="EMBL" id="MFD1799352.1"/>
    </source>
</evidence>
<organism evidence="9 10">
    <name type="scientific">Carnobacterium antarcticum</name>
    <dbReference type="NCBI Taxonomy" id="2126436"/>
    <lineage>
        <taxon>Bacteria</taxon>
        <taxon>Bacillati</taxon>
        <taxon>Bacillota</taxon>
        <taxon>Bacilli</taxon>
        <taxon>Lactobacillales</taxon>
        <taxon>Carnobacteriaceae</taxon>
        <taxon>Carnobacterium</taxon>
    </lineage>
</organism>
<keyword evidence="3" id="KW-1003">Cell membrane</keyword>
<dbReference type="PANTHER" id="PTHR40074">
    <property type="entry name" value="O-ACETYLTRANSFERASE WECH"/>
    <property type="match status" value="1"/>
</dbReference>
<evidence type="ECO:0000256" key="1">
    <source>
        <dbReference type="ARBA" id="ARBA00004651"/>
    </source>
</evidence>
<comment type="caution">
    <text evidence="9">The sequence shown here is derived from an EMBL/GenBank/DDBJ whole genome shotgun (WGS) entry which is preliminary data.</text>
</comment>
<gene>
    <name evidence="9" type="ORF">ACFSBK_05750</name>
</gene>
<dbReference type="InterPro" id="IPR002656">
    <property type="entry name" value="Acyl_transf_3_dom"/>
</dbReference>
<feature type="transmembrane region" description="Helical" evidence="7">
    <location>
        <begin position="288"/>
        <end position="309"/>
    </location>
</feature>
<feature type="transmembrane region" description="Helical" evidence="7">
    <location>
        <begin position="122"/>
        <end position="138"/>
    </location>
</feature>
<dbReference type="Pfam" id="PF01757">
    <property type="entry name" value="Acyl_transf_3"/>
    <property type="match status" value="1"/>
</dbReference>
<evidence type="ECO:0000256" key="5">
    <source>
        <dbReference type="ARBA" id="ARBA00022989"/>
    </source>
</evidence>
<dbReference type="PANTHER" id="PTHR40074:SF2">
    <property type="entry name" value="O-ACETYLTRANSFERASE WECH"/>
    <property type="match status" value="1"/>
</dbReference>
<evidence type="ECO:0000313" key="10">
    <source>
        <dbReference type="Proteomes" id="UP001597285"/>
    </source>
</evidence>
<comment type="similarity">
    <text evidence="2">Belongs to the acyltransferase 3 family.</text>
</comment>
<feature type="transmembrane region" description="Helical" evidence="7">
    <location>
        <begin position="12"/>
        <end position="34"/>
    </location>
</feature>
<evidence type="ECO:0000256" key="3">
    <source>
        <dbReference type="ARBA" id="ARBA00022475"/>
    </source>
</evidence>
<keyword evidence="5 7" id="KW-1133">Transmembrane helix</keyword>
<evidence type="ECO:0000259" key="8">
    <source>
        <dbReference type="Pfam" id="PF01757"/>
    </source>
</evidence>
<feature type="transmembrane region" description="Helical" evidence="7">
    <location>
        <begin position="177"/>
        <end position="193"/>
    </location>
</feature>
<keyword evidence="6 7" id="KW-0472">Membrane</keyword>
<accession>A0ABW4NLV2</accession>
<evidence type="ECO:0000256" key="7">
    <source>
        <dbReference type="SAM" id="Phobius"/>
    </source>
</evidence>
<feature type="transmembrane region" description="Helical" evidence="7">
    <location>
        <begin position="145"/>
        <end position="165"/>
    </location>
</feature>
<dbReference type="Proteomes" id="UP001597285">
    <property type="component" value="Unassembled WGS sequence"/>
</dbReference>
<sequence>MVNNSSQITERNYIYSLKGLAIISIVSAHCATVFRDTNQLNVQFSWILEQIGSVGVGIFFIISGYLFYRNKYTIKTYFKRKVNTILIPWIVTGTVVYLYIVLRKGGIEFGGWVDFILGNGSYLYYLTLLVFFYLLFFYTSKNNAFVISTIAVSCLSILITATGFIDGINNFLNPLNFIGYFSVGLIIASNNSLMKLGYRCSKYKFFLLFMYVALLIFIKLFDITSGYWGYATLILQPIAISLVFGLATMKFMNTKVFLNIGLESFSIYLLHMPVAGLVTSIFNRYDLWALTLARPLIIVGITLSCIFLYKYIGSKFKVDTYSNLIIGTRLV</sequence>
<keyword evidence="9" id="KW-0012">Acyltransferase</keyword>
<keyword evidence="4 7" id="KW-0812">Transmembrane</keyword>
<evidence type="ECO:0000256" key="6">
    <source>
        <dbReference type="ARBA" id="ARBA00023136"/>
    </source>
</evidence>
<feature type="transmembrane region" description="Helical" evidence="7">
    <location>
        <begin position="227"/>
        <end position="249"/>
    </location>
</feature>
<comment type="subcellular location">
    <subcellularLocation>
        <location evidence="1">Cell membrane</location>
        <topology evidence="1">Multi-pass membrane protein</topology>
    </subcellularLocation>
</comment>
<reference evidence="10" key="1">
    <citation type="journal article" date="2019" name="Int. J. Syst. Evol. Microbiol.">
        <title>The Global Catalogue of Microorganisms (GCM) 10K type strain sequencing project: providing services to taxonomists for standard genome sequencing and annotation.</title>
        <authorList>
            <consortium name="The Broad Institute Genomics Platform"/>
            <consortium name="The Broad Institute Genome Sequencing Center for Infectious Disease"/>
            <person name="Wu L."/>
            <person name="Ma J."/>
        </authorList>
    </citation>
    <scope>NUCLEOTIDE SEQUENCE [LARGE SCALE GENOMIC DNA]</scope>
    <source>
        <strain evidence="10">KCTC 42143</strain>
    </source>
</reference>
<feature type="transmembrane region" description="Helical" evidence="7">
    <location>
        <begin position="46"/>
        <end position="68"/>
    </location>
</feature>
<name>A0ABW4NLV2_9LACT</name>
<feature type="transmembrane region" description="Helical" evidence="7">
    <location>
        <begin position="256"/>
        <end position="282"/>
    </location>
</feature>
<dbReference type="GO" id="GO:0016746">
    <property type="term" value="F:acyltransferase activity"/>
    <property type="evidence" value="ECO:0007669"/>
    <property type="project" value="UniProtKB-KW"/>
</dbReference>
<dbReference type="RefSeq" id="WP_058918445.1">
    <property type="nucleotide sequence ID" value="NZ_JBHSQC010000025.1"/>
</dbReference>
<evidence type="ECO:0000256" key="4">
    <source>
        <dbReference type="ARBA" id="ARBA00022692"/>
    </source>
</evidence>
<keyword evidence="9" id="KW-0808">Transferase</keyword>
<evidence type="ECO:0000256" key="2">
    <source>
        <dbReference type="ARBA" id="ARBA00007400"/>
    </source>
</evidence>
<protein>
    <submittedName>
        <fullName evidence="9">Acyltransferase family protein</fullName>
    </submittedName>
</protein>